<proteinExistence type="predicted"/>
<evidence type="ECO:0000256" key="1">
    <source>
        <dbReference type="SAM" id="MobiDB-lite"/>
    </source>
</evidence>
<keyword evidence="3" id="KW-0732">Signal</keyword>
<dbReference type="Proteomes" id="UP001501747">
    <property type="component" value="Unassembled WGS sequence"/>
</dbReference>
<reference evidence="6" key="1">
    <citation type="journal article" date="2019" name="Int. J. Syst. Evol. Microbiol.">
        <title>The Global Catalogue of Microorganisms (GCM) 10K type strain sequencing project: providing services to taxonomists for standard genome sequencing and annotation.</title>
        <authorList>
            <consortium name="The Broad Institute Genomics Platform"/>
            <consortium name="The Broad Institute Genome Sequencing Center for Infectious Disease"/>
            <person name="Wu L."/>
            <person name="Ma J."/>
        </authorList>
    </citation>
    <scope>NUCLEOTIDE SEQUENCE [LARGE SCALE GENOMIC DNA]</scope>
    <source>
        <strain evidence="6">JCM 17342</strain>
    </source>
</reference>
<feature type="domain" description="YncI copper-binding" evidence="4">
    <location>
        <begin position="28"/>
        <end position="175"/>
    </location>
</feature>
<accession>A0ABP7RG53</accession>
<dbReference type="EMBL" id="BAABAL010000005">
    <property type="protein sequence ID" value="GAA3997010.1"/>
    <property type="molecule type" value="Genomic_DNA"/>
</dbReference>
<feature type="region of interest" description="Disordered" evidence="1">
    <location>
        <begin position="178"/>
        <end position="198"/>
    </location>
</feature>
<name>A0ABP7RG53_9PSEU</name>
<keyword evidence="2" id="KW-0472">Membrane</keyword>
<dbReference type="InterPro" id="IPR012533">
    <property type="entry name" value="YcnI-copper_dom"/>
</dbReference>
<gene>
    <name evidence="5" type="ORF">GCM10022247_16280</name>
</gene>
<protein>
    <recommendedName>
        <fullName evidence="4">YncI copper-binding domain-containing protein</fullName>
    </recommendedName>
</protein>
<evidence type="ECO:0000259" key="4">
    <source>
        <dbReference type="Pfam" id="PF07987"/>
    </source>
</evidence>
<dbReference type="Pfam" id="PF07987">
    <property type="entry name" value="DUF1775"/>
    <property type="match status" value="1"/>
</dbReference>
<keyword evidence="2" id="KW-0812">Transmembrane</keyword>
<sequence>MSSYRRVLGVLAVTGVATLLTAAPALAHVTAQPGTAEQGGYTKVAFRVPNESSTAGTVKIEVSLPAEHPLTSVRTKAVPGWKAEVTKAPLATPVESHGTKITEAVRTVTWTADPGVKIGNNEFAEFEVSLGKLPENTDKLVMPTTQTYDDGKVVKWEQLPTNGAEPERPAPVLKLTPKAAAAGSHSHGGGSGDAAAKTETADNTARMLGGAGLVVGALGVGFGIGAIARSRKATSA</sequence>
<dbReference type="PROSITE" id="PS51318">
    <property type="entry name" value="TAT"/>
    <property type="match status" value="1"/>
</dbReference>
<evidence type="ECO:0000256" key="3">
    <source>
        <dbReference type="SAM" id="SignalP"/>
    </source>
</evidence>
<feature type="signal peptide" evidence="3">
    <location>
        <begin position="1"/>
        <end position="27"/>
    </location>
</feature>
<evidence type="ECO:0000256" key="2">
    <source>
        <dbReference type="SAM" id="Phobius"/>
    </source>
</evidence>
<dbReference type="InterPro" id="IPR038507">
    <property type="entry name" value="YcnI-like_sf"/>
</dbReference>
<feature type="chain" id="PRO_5047048410" description="YncI copper-binding domain-containing protein" evidence="3">
    <location>
        <begin position="28"/>
        <end position="236"/>
    </location>
</feature>
<dbReference type="InterPro" id="IPR006311">
    <property type="entry name" value="TAT_signal"/>
</dbReference>
<comment type="caution">
    <text evidence="5">The sequence shown here is derived from an EMBL/GenBank/DDBJ whole genome shotgun (WGS) entry which is preliminary data.</text>
</comment>
<evidence type="ECO:0000313" key="5">
    <source>
        <dbReference type="EMBL" id="GAA3997010.1"/>
    </source>
</evidence>
<organism evidence="5 6">
    <name type="scientific">Allokutzneria multivorans</name>
    <dbReference type="NCBI Taxonomy" id="1142134"/>
    <lineage>
        <taxon>Bacteria</taxon>
        <taxon>Bacillati</taxon>
        <taxon>Actinomycetota</taxon>
        <taxon>Actinomycetes</taxon>
        <taxon>Pseudonocardiales</taxon>
        <taxon>Pseudonocardiaceae</taxon>
        <taxon>Allokutzneria</taxon>
    </lineage>
</organism>
<dbReference type="CDD" id="cd08545">
    <property type="entry name" value="YcnI_like"/>
    <property type="match status" value="1"/>
</dbReference>
<keyword evidence="2" id="KW-1133">Transmembrane helix</keyword>
<dbReference type="Gene3D" id="2.60.40.2230">
    <property type="entry name" value="Uncharacterised protein YcnI-like PF07987, DUF1775"/>
    <property type="match status" value="1"/>
</dbReference>
<feature type="transmembrane region" description="Helical" evidence="2">
    <location>
        <begin position="207"/>
        <end position="228"/>
    </location>
</feature>
<dbReference type="RefSeq" id="WP_344872261.1">
    <property type="nucleotide sequence ID" value="NZ_BAABAL010000005.1"/>
</dbReference>
<evidence type="ECO:0000313" key="6">
    <source>
        <dbReference type="Proteomes" id="UP001501747"/>
    </source>
</evidence>
<keyword evidence="6" id="KW-1185">Reference proteome</keyword>